<dbReference type="InterPro" id="IPR038973">
    <property type="entry name" value="MutL/Mlh/Pms-like"/>
</dbReference>
<dbReference type="Pfam" id="PF08676">
    <property type="entry name" value="MutL_C"/>
    <property type="match status" value="1"/>
</dbReference>
<dbReference type="GO" id="GO:0004519">
    <property type="term" value="F:endonuclease activity"/>
    <property type="evidence" value="ECO:0007669"/>
    <property type="project" value="UniProtKB-KW"/>
</dbReference>
<dbReference type="InterPro" id="IPR020568">
    <property type="entry name" value="Ribosomal_Su5_D2-typ_SF"/>
</dbReference>
<evidence type="ECO:0000259" key="6">
    <source>
        <dbReference type="SMART" id="SM00853"/>
    </source>
</evidence>
<dbReference type="Pfam" id="PF01119">
    <property type="entry name" value="DNA_mis_repair"/>
    <property type="match status" value="1"/>
</dbReference>
<evidence type="ECO:0000256" key="4">
    <source>
        <dbReference type="HAMAP-Rule" id="MF_00149"/>
    </source>
</evidence>
<accession>A0A7X5KNU2</accession>
<dbReference type="RefSeq" id="WP_162370886.1">
    <property type="nucleotide sequence ID" value="NZ_JAAEEH010000029.1"/>
</dbReference>
<keyword evidence="2 4" id="KW-0227">DNA damage</keyword>
<feature type="domain" description="MutL C-terminal dimerisation" evidence="6">
    <location>
        <begin position="414"/>
        <end position="556"/>
    </location>
</feature>
<reference evidence="8 9" key="1">
    <citation type="submission" date="2020-01" db="EMBL/GenBank/DDBJ databases">
        <title>Anaeroalcalibacter tamaniensis gen. nov., sp. nov., moderately halophilic strictly anaerobic fermenter bacterium from mud volcano of Taman peninsula.</title>
        <authorList>
            <person name="Frolova A."/>
            <person name="Merkel A.Y."/>
            <person name="Slobodkin A.I."/>
        </authorList>
    </citation>
    <scope>NUCLEOTIDE SEQUENCE [LARGE SCALE GENOMIC DNA]</scope>
    <source>
        <strain evidence="8 9">F-3ap</strain>
    </source>
</reference>
<dbReference type="InterPro" id="IPR036890">
    <property type="entry name" value="HATPase_C_sf"/>
</dbReference>
<dbReference type="AlphaFoldDB" id="A0A7X5KNU2"/>
<organism evidence="8 9">
    <name type="scientific">Anaerotalea alkaliphila</name>
    <dbReference type="NCBI Taxonomy" id="2662126"/>
    <lineage>
        <taxon>Bacteria</taxon>
        <taxon>Bacillati</taxon>
        <taxon>Bacillota</taxon>
        <taxon>Clostridia</taxon>
        <taxon>Eubacteriales</taxon>
        <taxon>Anaerotalea</taxon>
    </lineage>
</organism>
<dbReference type="InterPro" id="IPR042120">
    <property type="entry name" value="MutL_C_dimsub"/>
</dbReference>
<dbReference type="FunFam" id="3.30.565.10:FF:000003">
    <property type="entry name" value="DNA mismatch repair endonuclease MutL"/>
    <property type="match status" value="1"/>
</dbReference>
<evidence type="ECO:0000256" key="2">
    <source>
        <dbReference type="ARBA" id="ARBA00022763"/>
    </source>
</evidence>
<dbReference type="InterPro" id="IPR014721">
    <property type="entry name" value="Ribsml_uS5_D2-typ_fold_subgr"/>
</dbReference>
<dbReference type="InterPro" id="IPR014790">
    <property type="entry name" value="MutL_C"/>
</dbReference>
<dbReference type="GO" id="GO:0006298">
    <property type="term" value="P:mismatch repair"/>
    <property type="evidence" value="ECO:0007669"/>
    <property type="project" value="UniProtKB-UniRule"/>
</dbReference>
<dbReference type="Proteomes" id="UP000461585">
    <property type="component" value="Unassembled WGS sequence"/>
</dbReference>
<dbReference type="SUPFAM" id="SSF118116">
    <property type="entry name" value="DNA mismatch repair protein MutL"/>
    <property type="match status" value="1"/>
</dbReference>
<dbReference type="InterPro" id="IPR013507">
    <property type="entry name" value="DNA_mismatch_S5_2-like"/>
</dbReference>
<dbReference type="PANTHER" id="PTHR10073">
    <property type="entry name" value="DNA MISMATCH REPAIR PROTEIN MLH, PMS, MUTL"/>
    <property type="match status" value="1"/>
</dbReference>
<keyword evidence="8" id="KW-0540">Nuclease</keyword>
<evidence type="ECO:0000256" key="3">
    <source>
        <dbReference type="ARBA" id="ARBA00023204"/>
    </source>
</evidence>
<evidence type="ECO:0000313" key="8">
    <source>
        <dbReference type="EMBL" id="NDL68163.1"/>
    </source>
</evidence>
<dbReference type="Gene3D" id="3.30.1370.100">
    <property type="entry name" value="MutL, C-terminal domain, regulatory subdomain"/>
    <property type="match status" value="1"/>
</dbReference>
<dbReference type="InterPro" id="IPR042121">
    <property type="entry name" value="MutL_C_regsub"/>
</dbReference>
<comment type="function">
    <text evidence="4">This protein is involved in the repair of mismatches in DNA. It is required for dam-dependent methyl-directed DNA mismatch repair. May act as a 'molecular matchmaker', a protein that promotes the formation of a stable complex between two or more DNA-binding proteins in an ATP-dependent manner without itself being part of a final effector complex.</text>
</comment>
<comment type="similarity">
    <text evidence="1 4">Belongs to the DNA mismatch repair MutL/HexB family.</text>
</comment>
<evidence type="ECO:0000256" key="5">
    <source>
        <dbReference type="SAM" id="MobiDB-lite"/>
    </source>
</evidence>
<evidence type="ECO:0000259" key="7">
    <source>
        <dbReference type="SMART" id="SM01340"/>
    </source>
</evidence>
<keyword evidence="3 4" id="KW-0234">DNA repair</keyword>
<dbReference type="SUPFAM" id="SSF55874">
    <property type="entry name" value="ATPase domain of HSP90 chaperone/DNA topoisomerase II/histidine kinase"/>
    <property type="match status" value="1"/>
</dbReference>
<keyword evidence="8" id="KW-0378">Hydrolase</keyword>
<dbReference type="Gene3D" id="3.30.565.10">
    <property type="entry name" value="Histidine kinase-like ATPase, C-terminal domain"/>
    <property type="match status" value="1"/>
</dbReference>
<dbReference type="GO" id="GO:0140664">
    <property type="term" value="F:ATP-dependent DNA damage sensor activity"/>
    <property type="evidence" value="ECO:0007669"/>
    <property type="project" value="InterPro"/>
</dbReference>
<dbReference type="InterPro" id="IPR037198">
    <property type="entry name" value="MutL_C_sf"/>
</dbReference>
<dbReference type="InterPro" id="IPR014762">
    <property type="entry name" value="DNA_mismatch_repair_CS"/>
</dbReference>
<dbReference type="GO" id="GO:0016887">
    <property type="term" value="F:ATP hydrolysis activity"/>
    <property type="evidence" value="ECO:0007669"/>
    <property type="project" value="InterPro"/>
</dbReference>
<dbReference type="InterPro" id="IPR020667">
    <property type="entry name" value="DNA_mismatch_repair_MutL"/>
</dbReference>
<dbReference type="GO" id="GO:0005524">
    <property type="term" value="F:ATP binding"/>
    <property type="evidence" value="ECO:0007669"/>
    <property type="project" value="InterPro"/>
</dbReference>
<gene>
    <name evidence="4 8" type="primary">mutL</name>
    <name evidence="8" type="ORF">GXN74_10465</name>
</gene>
<dbReference type="Pfam" id="PF13589">
    <property type="entry name" value="HATPase_c_3"/>
    <property type="match status" value="1"/>
</dbReference>
<dbReference type="NCBIfam" id="TIGR00585">
    <property type="entry name" value="mutl"/>
    <property type="match status" value="1"/>
</dbReference>
<protein>
    <recommendedName>
        <fullName evidence="4">DNA mismatch repair protein MutL</fullName>
    </recommendedName>
</protein>
<proteinExistence type="inferred from homology"/>
<evidence type="ECO:0000256" key="1">
    <source>
        <dbReference type="ARBA" id="ARBA00006082"/>
    </source>
</evidence>
<dbReference type="Gene3D" id="3.30.1540.20">
    <property type="entry name" value="MutL, C-terminal domain, dimerisation subdomain"/>
    <property type="match status" value="1"/>
</dbReference>
<dbReference type="SMART" id="SM00853">
    <property type="entry name" value="MutL_C"/>
    <property type="match status" value="1"/>
</dbReference>
<dbReference type="GO" id="GO:0032300">
    <property type="term" value="C:mismatch repair complex"/>
    <property type="evidence" value="ECO:0007669"/>
    <property type="project" value="InterPro"/>
</dbReference>
<dbReference type="SUPFAM" id="SSF54211">
    <property type="entry name" value="Ribosomal protein S5 domain 2-like"/>
    <property type="match status" value="1"/>
</dbReference>
<feature type="domain" description="DNA mismatch repair protein S5" evidence="7">
    <location>
        <begin position="209"/>
        <end position="327"/>
    </location>
</feature>
<dbReference type="PANTHER" id="PTHR10073:SF12">
    <property type="entry name" value="DNA MISMATCH REPAIR PROTEIN MLH1"/>
    <property type="match status" value="1"/>
</dbReference>
<dbReference type="CDD" id="cd16926">
    <property type="entry name" value="HATPase_MutL-MLH-PMS-like"/>
    <property type="match status" value="1"/>
</dbReference>
<evidence type="ECO:0000313" key="9">
    <source>
        <dbReference type="Proteomes" id="UP000461585"/>
    </source>
</evidence>
<dbReference type="CDD" id="cd00782">
    <property type="entry name" value="MutL_Trans"/>
    <property type="match status" value="1"/>
</dbReference>
<dbReference type="Gene3D" id="3.30.230.10">
    <property type="match status" value="1"/>
</dbReference>
<keyword evidence="8" id="KW-0255">Endonuclease</keyword>
<feature type="region of interest" description="Disordered" evidence="5">
    <location>
        <begin position="373"/>
        <end position="392"/>
    </location>
</feature>
<dbReference type="GO" id="GO:0030983">
    <property type="term" value="F:mismatched DNA binding"/>
    <property type="evidence" value="ECO:0007669"/>
    <property type="project" value="InterPro"/>
</dbReference>
<sequence>MGKIHLLEQSTINKIAAGEVVERPASIVKELVENSIDAGAADIAVEIREGGTSLIRVTDNGEGIPSGEVPSAFLRHATSKISRIEDLEEALSLGFRGEALASIAAVSILEIITKTPEALTGVRYGLEGGAERFREEIGCPAGTTLLVGDLFFNVPARKKFLKSPATEASYVSDAVTRLALAHPGVGFKFINNGQTRFQTPGNGKLQDAVFAVFGKDTASKLLPVRGEKEGMRITGFVGKPETARGNRSYEYYHVNGRSVRSKVVQRALEDAFKTKLPLHKYPFSVFQLELDPGRVDVNVHPTKMEVRFKDDHAVYTLVHQSVSTALLGASLTPELSAPTPLPAAVRERTPEPFETVRREEVENLLQRVEERMGISMPSDSAPPGETSGESFGPRQEILEDAGVQAREQLADAVLVGQLFGTYWLASQGDRFYIIDQHAAHERVLYDRLLAEVERGQVHSQVLLEPLVVELHLGELEVYKRHAEHFKTLGFEVEQFGSGSVLVRSVPYVFSSPMGSGGFLEILDGLEADAPPDRHQRLLEEVAGKACKAAVKAHDKLSRAEYAKLVEDLFSLENPYTCPHGRPTMISMSQYELEKKFKRIQ</sequence>
<name>A0A7X5KNU2_9FIRM</name>
<comment type="caution">
    <text evidence="8">The sequence shown here is derived from an EMBL/GenBank/DDBJ whole genome shotgun (WGS) entry which is preliminary data.</text>
</comment>
<dbReference type="HAMAP" id="MF_00149">
    <property type="entry name" value="DNA_mis_repair"/>
    <property type="match status" value="1"/>
</dbReference>
<dbReference type="EMBL" id="JAAEEH010000029">
    <property type="protein sequence ID" value="NDL68163.1"/>
    <property type="molecule type" value="Genomic_DNA"/>
</dbReference>
<dbReference type="SMART" id="SM01340">
    <property type="entry name" value="DNA_mis_repair"/>
    <property type="match status" value="1"/>
</dbReference>
<dbReference type="PROSITE" id="PS00058">
    <property type="entry name" value="DNA_MISMATCH_REPAIR_1"/>
    <property type="match status" value="1"/>
</dbReference>
<dbReference type="InterPro" id="IPR002099">
    <property type="entry name" value="MutL/Mlh/PMS"/>
</dbReference>
<keyword evidence="9" id="KW-1185">Reference proteome</keyword>